<proteinExistence type="predicted"/>
<name>A0A098G3G0_9GAMM</name>
<dbReference type="Proteomes" id="UP000032430">
    <property type="component" value="Chromosome I"/>
</dbReference>
<dbReference type="HOGENOM" id="CLU_3062960_0_0_6"/>
<dbReference type="KEGG" id="lfa:LFA_1100"/>
<gene>
    <name evidence="1" type="ORF">LFA_1100</name>
</gene>
<organism evidence="1 2">
    <name type="scientific">Legionella fallonii LLAP-10</name>
    <dbReference type="NCBI Taxonomy" id="1212491"/>
    <lineage>
        <taxon>Bacteria</taxon>
        <taxon>Pseudomonadati</taxon>
        <taxon>Pseudomonadota</taxon>
        <taxon>Gammaproteobacteria</taxon>
        <taxon>Legionellales</taxon>
        <taxon>Legionellaceae</taxon>
        <taxon>Legionella</taxon>
    </lineage>
</organism>
<protein>
    <submittedName>
        <fullName evidence="1">Uncharacterized protein</fullName>
    </submittedName>
</protein>
<dbReference type="AlphaFoldDB" id="A0A098G3G0"/>
<dbReference type="EMBL" id="LN614827">
    <property type="protein sequence ID" value="CEG56534.1"/>
    <property type="molecule type" value="Genomic_DNA"/>
</dbReference>
<evidence type="ECO:0000313" key="1">
    <source>
        <dbReference type="EMBL" id="CEG56534.1"/>
    </source>
</evidence>
<keyword evidence="2" id="KW-1185">Reference proteome</keyword>
<reference evidence="2" key="1">
    <citation type="submission" date="2014-09" db="EMBL/GenBank/DDBJ databases">
        <authorList>
            <person name="Gomez-Valero L."/>
        </authorList>
    </citation>
    <scope>NUCLEOTIDE SEQUENCE [LARGE SCALE GENOMIC DNA]</scope>
    <source>
        <strain evidence="2">ATCC700992</strain>
    </source>
</reference>
<evidence type="ECO:0000313" key="2">
    <source>
        <dbReference type="Proteomes" id="UP000032430"/>
    </source>
</evidence>
<accession>A0A098G3G0</accession>
<dbReference type="STRING" id="1212491.LFA_1100"/>
<sequence length="53" mass="6299">MLTVFRLKIKAFYFLYQPIKHIATINLTICSTNISSYQFYLFLIYQVINSTTL</sequence>